<feature type="compositionally biased region" description="Polar residues" evidence="1">
    <location>
        <begin position="1"/>
        <end position="11"/>
    </location>
</feature>
<gene>
    <name evidence="2" type="ORF">BYL167_LOCUS68771</name>
</gene>
<evidence type="ECO:0000313" key="2">
    <source>
        <dbReference type="EMBL" id="CAF5132620.1"/>
    </source>
</evidence>
<sequence>KYHASSNISTSTKKRRRLTSNSNEEINVFDEDKQFNDNNNNNNNTNLINNHQHVQPKTNEIVYMANMTKGQKLFTNTSYKHEYKVGDLVGVIIEKIETVNIELKVLACKILSIELVAEDTNAYQLYTKACIISSKFQASDLLNLCNCNCSDLITVDPTHLPQLTFNEACKNVS</sequence>
<dbReference type="AlphaFoldDB" id="A0A8S3FP77"/>
<feature type="region of interest" description="Disordered" evidence="1">
    <location>
        <begin position="1"/>
        <end position="24"/>
    </location>
</feature>
<comment type="caution">
    <text evidence="2">The sequence shown here is derived from an EMBL/GenBank/DDBJ whole genome shotgun (WGS) entry which is preliminary data.</text>
</comment>
<evidence type="ECO:0000256" key="1">
    <source>
        <dbReference type="SAM" id="MobiDB-lite"/>
    </source>
</evidence>
<proteinExistence type="predicted"/>
<evidence type="ECO:0000313" key="3">
    <source>
        <dbReference type="Proteomes" id="UP000681967"/>
    </source>
</evidence>
<reference evidence="2" key="1">
    <citation type="submission" date="2021-02" db="EMBL/GenBank/DDBJ databases">
        <authorList>
            <person name="Nowell W R."/>
        </authorList>
    </citation>
    <scope>NUCLEOTIDE SEQUENCE</scope>
</reference>
<protein>
    <submittedName>
        <fullName evidence="2">Uncharacterized protein</fullName>
    </submittedName>
</protein>
<accession>A0A8S3FP77</accession>
<dbReference type="Proteomes" id="UP000681967">
    <property type="component" value="Unassembled WGS sequence"/>
</dbReference>
<dbReference type="EMBL" id="CAJOBH010248630">
    <property type="protein sequence ID" value="CAF5132620.1"/>
    <property type="molecule type" value="Genomic_DNA"/>
</dbReference>
<organism evidence="2 3">
    <name type="scientific">Rotaria magnacalcarata</name>
    <dbReference type="NCBI Taxonomy" id="392030"/>
    <lineage>
        <taxon>Eukaryota</taxon>
        <taxon>Metazoa</taxon>
        <taxon>Spiralia</taxon>
        <taxon>Gnathifera</taxon>
        <taxon>Rotifera</taxon>
        <taxon>Eurotatoria</taxon>
        <taxon>Bdelloidea</taxon>
        <taxon>Philodinida</taxon>
        <taxon>Philodinidae</taxon>
        <taxon>Rotaria</taxon>
    </lineage>
</organism>
<name>A0A8S3FP77_9BILA</name>
<feature type="non-terminal residue" evidence="2">
    <location>
        <position position="1"/>
    </location>
</feature>